<dbReference type="AlphaFoldDB" id="C0EGV0"/>
<organism evidence="1 2">
    <name type="scientific">[Clostridium] methylpentosum DSM 5476</name>
    <dbReference type="NCBI Taxonomy" id="537013"/>
    <lineage>
        <taxon>Bacteria</taxon>
        <taxon>Bacillati</taxon>
        <taxon>Bacillota</taxon>
        <taxon>Clostridia</taxon>
        <taxon>Eubacteriales</taxon>
        <taxon>Oscillospiraceae</taxon>
        <taxon>Oscillospiraceae incertae sedis</taxon>
    </lineage>
</organism>
<comment type="caution">
    <text evidence="1">The sequence shown here is derived from an EMBL/GenBank/DDBJ whole genome shotgun (WGS) entry which is preliminary data.</text>
</comment>
<name>C0EGV0_9FIRM</name>
<sequence>MTLTSNPNLNGIFAESTHSLQLFHNFGELILEKFTWTGYN</sequence>
<reference evidence="1 2" key="1">
    <citation type="submission" date="2009-01" db="EMBL/GenBank/DDBJ databases">
        <authorList>
            <person name="Fulton L."/>
            <person name="Clifton S."/>
            <person name="Fulton B."/>
            <person name="Xu J."/>
            <person name="Minx P."/>
            <person name="Pepin K.H."/>
            <person name="Johnson M."/>
            <person name="Bhonagiri V."/>
            <person name="Nash W.E."/>
            <person name="Mardis E.R."/>
            <person name="Wilson R.K."/>
        </authorList>
    </citation>
    <scope>NUCLEOTIDE SEQUENCE [LARGE SCALE GENOMIC DNA]</scope>
    <source>
        <strain evidence="1 2">DSM 5476</strain>
    </source>
</reference>
<reference evidence="1 2" key="2">
    <citation type="submission" date="2009-02" db="EMBL/GenBank/DDBJ databases">
        <title>Draft genome sequence of Clostridium methylpentosum (DSM 5476).</title>
        <authorList>
            <person name="Sudarsanam P."/>
            <person name="Ley R."/>
            <person name="Guruge J."/>
            <person name="Turnbaugh P.J."/>
            <person name="Mahowald M."/>
            <person name="Liep D."/>
            <person name="Gordon J."/>
        </authorList>
    </citation>
    <scope>NUCLEOTIDE SEQUENCE [LARGE SCALE GENOMIC DNA]</scope>
    <source>
        <strain evidence="1 2">DSM 5476</strain>
    </source>
</reference>
<proteinExistence type="predicted"/>
<dbReference type="EMBL" id="ACEC01000110">
    <property type="protein sequence ID" value="EEG29298.1"/>
    <property type="molecule type" value="Genomic_DNA"/>
</dbReference>
<evidence type="ECO:0000313" key="1">
    <source>
        <dbReference type="EMBL" id="EEG29298.1"/>
    </source>
</evidence>
<accession>C0EGV0</accession>
<keyword evidence="2" id="KW-1185">Reference proteome</keyword>
<evidence type="ECO:0000313" key="2">
    <source>
        <dbReference type="Proteomes" id="UP000003340"/>
    </source>
</evidence>
<gene>
    <name evidence="1" type="ORF">CLOSTMETH_03094</name>
</gene>
<dbReference type="Proteomes" id="UP000003340">
    <property type="component" value="Unassembled WGS sequence"/>
</dbReference>
<dbReference type="HOGENOM" id="CLU_3287500_0_0_9"/>
<protein>
    <submittedName>
        <fullName evidence="1">Uncharacterized protein</fullName>
    </submittedName>
</protein>